<feature type="repeat" description="WD" evidence="3">
    <location>
        <begin position="142"/>
        <end position="184"/>
    </location>
</feature>
<dbReference type="GO" id="GO:0003714">
    <property type="term" value="F:transcription corepressor activity"/>
    <property type="evidence" value="ECO:0007669"/>
    <property type="project" value="InterPro"/>
</dbReference>
<feature type="domain" description="Retrovirus-related Pol polyprotein from transposon TNT 1-94-like beta-barrel" evidence="4">
    <location>
        <begin position="90"/>
        <end position="134"/>
    </location>
</feature>
<organism evidence="5">
    <name type="scientific">Fagus sylvatica</name>
    <name type="common">Beechnut</name>
    <dbReference type="NCBI Taxonomy" id="28930"/>
    <lineage>
        <taxon>Eukaryota</taxon>
        <taxon>Viridiplantae</taxon>
        <taxon>Streptophyta</taxon>
        <taxon>Embryophyta</taxon>
        <taxon>Tracheophyta</taxon>
        <taxon>Spermatophyta</taxon>
        <taxon>Magnoliopsida</taxon>
        <taxon>eudicotyledons</taxon>
        <taxon>Gunneridae</taxon>
        <taxon>Pentapetalae</taxon>
        <taxon>rosids</taxon>
        <taxon>fabids</taxon>
        <taxon>Fagales</taxon>
        <taxon>Fagaceae</taxon>
        <taxon>Fagus</taxon>
    </lineage>
</organism>
<evidence type="ECO:0000256" key="2">
    <source>
        <dbReference type="ARBA" id="ARBA00022737"/>
    </source>
</evidence>
<dbReference type="PANTHER" id="PTHR44376:SF8">
    <property type="entry name" value="TRANSCRIPTIONAL COREPRESSOR LEUNIG-LIKE"/>
    <property type="match status" value="1"/>
</dbReference>
<dbReference type="PROSITE" id="PS00678">
    <property type="entry name" value="WD_REPEATS_1"/>
    <property type="match status" value="1"/>
</dbReference>
<sequence>MQVSAIIDKLPESWKEFAKVLRHKQKELSIEAIITRLRVEEEARNQDKAVELNGANGTKKNGSMAQANVTEEPLVAMITEINILDGLGGWWIDSGATRHVCHDKAWFKTYSIFEDKKKIMLGDSHTTDVLGTGEPTKSLYKFLGHAEQVMSVDFHPTKLDLLCSCDSNNEIRLWNVSQYACTRVSKGATKQVRFQPQFGKLLATAAENGINLIDVETDSLQFYLKGHVKDVLSICWDTSGKYIASISEDSARVWSAVSGGKCIHELHSNGNKFRSCTFHPGYSQLLIIGGYQSLELWNPTESSKTRLVPAHNGLIAALADSPETEMVASASS</sequence>
<dbReference type="SUPFAM" id="SSF50978">
    <property type="entry name" value="WD40 repeat-like"/>
    <property type="match status" value="1"/>
</dbReference>
<gene>
    <name evidence="5" type="ORF">FSB_LOCUS4216</name>
</gene>
<name>A0A2N9EP34_FAGSY</name>
<dbReference type="Pfam" id="PF22936">
    <property type="entry name" value="Pol_BBD"/>
    <property type="match status" value="1"/>
</dbReference>
<evidence type="ECO:0000259" key="4">
    <source>
        <dbReference type="Pfam" id="PF22936"/>
    </source>
</evidence>
<dbReference type="PANTHER" id="PTHR44376">
    <property type="entry name" value="TRANSCRIPTIONAL REGULATOR OF FILAMENTOUS GROWTH FLO8"/>
    <property type="match status" value="1"/>
</dbReference>
<evidence type="ECO:0000256" key="3">
    <source>
        <dbReference type="PROSITE-ProRule" id="PRU00221"/>
    </source>
</evidence>
<dbReference type="InterPro" id="IPR001680">
    <property type="entry name" value="WD40_rpt"/>
</dbReference>
<dbReference type="SMART" id="SM00320">
    <property type="entry name" value="WD40"/>
    <property type="match status" value="4"/>
</dbReference>
<dbReference type="Pfam" id="PF00400">
    <property type="entry name" value="WD40"/>
    <property type="match status" value="2"/>
</dbReference>
<dbReference type="Gene3D" id="2.130.10.10">
    <property type="entry name" value="YVTN repeat-like/Quinoprotein amine dehydrogenase"/>
    <property type="match status" value="2"/>
</dbReference>
<keyword evidence="1 3" id="KW-0853">WD repeat</keyword>
<dbReference type="PROSITE" id="PS50082">
    <property type="entry name" value="WD_REPEATS_2"/>
    <property type="match status" value="1"/>
</dbReference>
<dbReference type="EMBL" id="OIVN01000213">
    <property type="protein sequence ID" value="SPC76334.1"/>
    <property type="molecule type" value="Genomic_DNA"/>
</dbReference>
<dbReference type="AlphaFoldDB" id="A0A2N9EP34"/>
<dbReference type="InterPro" id="IPR019775">
    <property type="entry name" value="WD40_repeat_CS"/>
</dbReference>
<keyword evidence="2" id="KW-0677">Repeat</keyword>
<dbReference type="InterPro" id="IPR044716">
    <property type="entry name" value="LEUNIG-like"/>
</dbReference>
<proteinExistence type="predicted"/>
<reference evidence="5" key="1">
    <citation type="submission" date="2018-02" db="EMBL/GenBank/DDBJ databases">
        <authorList>
            <person name="Cohen D.B."/>
            <person name="Kent A.D."/>
        </authorList>
    </citation>
    <scope>NUCLEOTIDE SEQUENCE</scope>
</reference>
<dbReference type="InterPro" id="IPR036322">
    <property type="entry name" value="WD40_repeat_dom_sf"/>
</dbReference>
<accession>A0A2N9EP34</accession>
<evidence type="ECO:0000256" key="1">
    <source>
        <dbReference type="ARBA" id="ARBA00022574"/>
    </source>
</evidence>
<dbReference type="PROSITE" id="PS50294">
    <property type="entry name" value="WD_REPEATS_REGION"/>
    <property type="match status" value="1"/>
</dbReference>
<evidence type="ECO:0000313" key="5">
    <source>
        <dbReference type="EMBL" id="SPC76334.1"/>
    </source>
</evidence>
<dbReference type="InterPro" id="IPR015943">
    <property type="entry name" value="WD40/YVTN_repeat-like_dom_sf"/>
</dbReference>
<dbReference type="InterPro" id="IPR054722">
    <property type="entry name" value="PolX-like_BBD"/>
</dbReference>
<protein>
    <recommendedName>
        <fullName evidence="4">Retrovirus-related Pol polyprotein from transposon TNT 1-94-like beta-barrel domain-containing protein</fullName>
    </recommendedName>
</protein>